<organism evidence="1 2">
    <name type="scientific">Brevundimonas phage vB_BpoS-Marchewka</name>
    <dbReference type="NCBI Taxonomy" id="2948604"/>
    <lineage>
        <taxon>Viruses</taxon>
        <taxon>Duplodnaviria</taxon>
        <taxon>Heunggongvirae</taxon>
        <taxon>Uroviricota</taxon>
        <taxon>Caudoviricetes</taxon>
        <taxon>Jeanschmidtviridae</taxon>
        <taxon>Marchewkavirus</taxon>
        <taxon>Marchewkavirus marchewka</taxon>
    </lineage>
</organism>
<keyword evidence="2" id="KW-1185">Reference proteome</keyword>
<accession>A0A9E7N3V8</accession>
<proteinExistence type="predicted"/>
<dbReference type="EMBL" id="ON529851">
    <property type="protein sequence ID" value="UTC28545.1"/>
    <property type="molecule type" value="Genomic_DNA"/>
</dbReference>
<dbReference type="Proteomes" id="UP001056634">
    <property type="component" value="Segment"/>
</dbReference>
<sequence>MSITPEVTSASVGSIAARGLRDPASLTLDEIKKVCASALTQRPNRVKKALTAIASVFGAKPSD</sequence>
<gene>
    <name evidence="1" type="ORF">MARCHEWKA_00270</name>
</gene>
<protein>
    <submittedName>
        <fullName evidence="1">Uncharacterized protein</fullName>
    </submittedName>
</protein>
<evidence type="ECO:0000313" key="2">
    <source>
        <dbReference type="Proteomes" id="UP001056634"/>
    </source>
</evidence>
<reference evidence="1" key="1">
    <citation type="submission" date="2022-04" db="EMBL/GenBank/DDBJ databases">
        <authorList>
            <person name="Friedrich I."/>
            <person name="Schneider D."/>
            <person name="Poehlein A."/>
            <person name="Hertel R."/>
            <person name="Daniel R."/>
        </authorList>
    </citation>
    <scope>NUCLEOTIDE SEQUENCE</scope>
</reference>
<evidence type="ECO:0000313" key="1">
    <source>
        <dbReference type="EMBL" id="UTC28545.1"/>
    </source>
</evidence>
<name>A0A9E7N3V8_9CAUD</name>